<dbReference type="Pfam" id="PF01494">
    <property type="entry name" value="FAD_binding_3"/>
    <property type="match status" value="1"/>
</dbReference>
<dbReference type="GO" id="GO:0071949">
    <property type="term" value="F:FAD binding"/>
    <property type="evidence" value="ECO:0007669"/>
    <property type="project" value="InterPro"/>
</dbReference>
<dbReference type="RefSeq" id="WP_376700100.1">
    <property type="nucleotide sequence ID" value="NZ_CP022521.1"/>
</dbReference>
<protein>
    <submittedName>
        <fullName evidence="1">Uncharacterized protein</fullName>
    </submittedName>
</protein>
<accession>A0A221W3R7</accession>
<organism evidence="1 2">
    <name type="scientific">Actinoalloteichus hoggarensis</name>
    <dbReference type="NCBI Taxonomy" id="1470176"/>
    <lineage>
        <taxon>Bacteria</taxon>
        <taxon>Bacillati</taxon>
        <taxon>Actinomycetota</taxon>
        <taxon>Actinomycetes</taxon>
        <taxon>Pseudonocardiales</taxon>
        <taxon>Pseudonocardiaceae</taxon>
        <taxon>Actinoalloteichus</taxon>
    </lineage>
</organism>
<evidence type="ECO:0000313" key="1">
    <source>
        <dbReference type="EMBL" id="ASO20512.1"/>
    </source>
</evidence>
<dbReference type="EMBL" id="CP022521">
    <property type="protein sequence ID" value="ASO20512.1"/>
    <property type="molecule type" value="Genomic_DNA"/>
</dbReference>
<reference evidence="1 2" key="1">
    <citation type="submission" date="2017-07" db="EMBL/GenBank/DDBJ databases">
        <title>Complete genome sequence of Actinoalloteichus hoggarensis DSM 45943, type strain of Actinoalloteichus hoggarensis.</title>
        <authorList>
            <person name="Ruckert C."/>
            <person name="Nouioui I."/>
            <person name="Willmese J."/>
            <person name="van Wezel G."/>
            <person name="Klenk H.-P."/>
            <person name="Kalinowski J."/>
            <person name="Zotchev S.B."/>
        </authorList>
    </citation>
    <scope>NUCLEOTIDE SEQUENCE [LARGE SCALE GENOMIC DNA]</scope>
    <source>
        <strain evidence="1 2">DSM 45943</strain>
    </source>
</reference>
<name>A0A221W3R7_9PSEU</name>
<dbReference type="SUPFAM" id="SSF51905">
    <property type="entry name" value="FAD/NAD(P)-binding domain"/>
    <property type="match status" value="1"/>
</dbReference>
<dbReference type="AlphaFoldDB" id="A0A221W3R7"/>
<keyword evidence="2" id="KW-1185">Reference proteome</keyword>
<dbReference type="Proteomes" id="UP000204221">
    <property type="component" value="Chromosome"/>
</dbReference>
<dbReference type="InterPro" id="IPR002938">
    <property type="entry name" value="FAD-bd"/>
</dbReference>
<dbReference type="Gene3D" id="3.50.50.60">
    <property type="entry name" value="FAD/NAD(P)-binding domain"/>
    <property type="match status" value="1"/>
</dbReference>
<sequence length="104" mass="11446">MHVVVLERDAEPTQVVRSLGLHARSIELRDQRGLLERFLDHGTKCPVGGFFAGIDKPSPSVDTAYPYVLGIPQPVTDRLLTEQRRARTPTASPREVAEVTAEVG</sequence>
<dbReference type="KEGG" id="ahg:AHOG_14350"/>
<gene>
    <name evidence="1" type="ORF">AHOG_14350</name>
</gene>
<proteinExistence type="predicted"/>
<evidence type="ECO:0000313" key="2">
    <source>
        <dbReference type="Proteomes" id="UP000204221"/>
    </source>
</evidence>
<dbReference type="InterPro" id="IPR036188">
    <property type="entry name" value="FAD/NAD-bd_sf"/>
</dbReference>